<evidence type="ECO:0000256" key="3">
    <source>
        <dbReference type="ARBA" id="ARBA00022833"/>
    </source>
</evidence>
<accession>A0ABR1FQS2</accession>
<dbReference type="InterPro" id="IPR011011">
    <property type="entry name" value="Znf_FYVE_PHD"/>
</dbReference>
<reference evidence="5 6" key="1">
    <citation type="submission" date="2024-03" db="EMBL/GenBank/DDBJ databases">
        <title>Aureococcus anophagefferens CCMP1851 and Kratosvirus quantuckense: Draft genome of a second virus-susceptible host strain in the model system.</title>
        <authorList>
            <person name="Chase E."/>
            <person name="Truchon A.R."/>
            <person name="Schepens W."/>
            <person name="Wilhelm S.W."/>
        </authorList>
    </citation>
    <scope>NUCLEOTIDE SEQUENCE [LARGE SCALE GENOMIC DNA]</scope>
    <source>
        <strain evidence="5 6">CCMP1851</strain>
    </source>
</reference>
<feature type="region of interest" description="Disordered" evidence="4">
    <location>
        <begin position="156"/>
        <end position="225"/>
    </location>
</feature>
<evidence type="ECO:0000313" key="5">
    <source>
        <dbReference type="EMBL" id="KAK7235932.1"/>
    </source>
</evidence>
<keyword evidence="1" id="KW-0479">Metal-binding</keyword>
<keyword evidence="2" id="KW-0863">Zinc-finger</keyword>
<comment type="caution">
    <text evidence="5">The sequence shown here is derived from an EMBL/GenBank/DDBJ whole genome shotgun (WGS) entry which is preliminary data.</text>
</comment>
<evidence type="ECO:0000256" key="1">
    <source>
        <dbReference type="ARBA" id="ARBA00022723"/>
    </source>
</evidence>
<proteinExistence type="predicted"/>
<evidence type="ECO:0008006" key="7">
    <source>
        <dbReference type="Google" id="ProtNLM"/>
    </source>
</evidence>
<name>A0ABR1FQS2_AURAN</name>
<evidence type="ECO:0000256" key="4">
    <source>
        <dbReference type="SAM" id="MobiDB-lite"/>
    </source>
</evidence>
<dbReference type="InterPro" id="IPR013083">
    <property type="entry name" value="Znf_RING/FYVE/PHD"/>
</dbReference>
<dbReference type="SUPFAM" id="SSF57903">
    <property type="entry name" value="FYVE/PHD zinc finger"/>
    <property type="match status" value="1"/>
</dbReference>
<dbReference type="Gene3D" id="3.30.40.10">
    <property type="entry name" value="Zinc/RING finger domain, C3HC4 (zinc finger)"/>
    <property type="match status" value="1"/>
</dbReference>
<feature type="region of interest" description="Disordered" evidence="4">
    <location>
        <begin position="1"/>
        <end position="21"/>
    </location>
</feature>
<dbReference type="EMBL" id="JBBJCI010000288">
    <property type="protein sequence ID" value="KAK7235932.1"/>
    <property type="molecule type" value="Genomic_DNA"/>
</dbReference>
<evidence type="ECO:0000313" key="6">
    <source>
        <dbReference type="Proteomes" id="UP001363151"/>
    </source>
</evidence>
<evidence type="ECO:0000256" key="2">
    <source>
        <dbReference type="ARBA" id="ARBA00022771"/>
    </source>
</evidence>
<protein>
    <recommendedName>
        <fullName evidence="7">PHD-type domain-containing protein</fullName>
    </recommendedName>
</protein>
<dbReference type="Proteomes" id="UP001363151">
    <property type="component" value="Unassembled WGS sequence"/>
</dbReference>
<dbReference type="InterPro" id="IPR019786">
    <property type="entry name" value="Zinc_finger_PHD-type_CS"/>
</dbReference>
<gene>
    <name evidence="5" type="ORF">SO694_00065061</name>
</gene>
<sequence length="225" mass="24601">MTADLDRKLACMPDNPKRPQTKSWERYEKYKAATTVGEFLDLGGTLADLAHDTGKGFVQYADKKSHKPPNFTRAAAQKAPLSAEEKAWQTWDDDELDDVCDTCGEYTVTDSGAPMSNVLICDACDCETHLRCSGLLRMPPDDEGYRCVNCVDGTSGGEVDRPARGAARRDDADARRAAQRPLPQRETTGKKRGRPKGSVNKPRGDGLPAAKKPRAGRPKVQPPGR</sequence>
<dbReference type="PROSITE" id="PS01359">
    <property type="entry name" value="ZF_PHD_1"/>
    <property type="match status" value="1"/>
</dbReference>
<keyword evidence="3" id="KW-0862">Zinc</keyword>
<keyword evidence="6" id="KW-1185">Reference proteome</keyword>
<feature type="compositionally biased region" description="Basic and acidic residues" evidence="4">
    <location>
        <begin position="158"/>
        <end position="176"/>
    </location>
</feature>
<organism evidence="5 6">
    <name type="scientific">Aureococcus anophagefferens</name>
    <name type="common">Harmful bloom alga</name>
    <dbReference type="NCBI Taxonomy" id="44056"/>
    <lineage>
        <taxon>Eukaryota</taxon>
        <taxon>Sar</taxon>
        <taxon>Stramenopiles</taxon>
        <taxon>Ochrophyta</taxon>
        <taxon>Pelagophyceae</taxon>
        <taxon>Pelagomonadales</taxon>
        <taxon>Pelagomonadaceae</taxon>
        <taxon>Aureococcus</taxon>
    </lineage>
</organism>